<evidence type="ECO:0000256" key="1">
    <source>
        <dbReference type="SAM" id="MobiDB-lite"/>
    </source>
</evidence>
<dbReference type="HOGENOM" id="CLU_139157_0_0_6"/>
<organism evidence="2 3">
    <name type="scientific">Pseudomonas aeruginosa (strain UCBPP-PA14)</name>
    <dbReference type="NCBI Taxonomy" id="208963"/>
    <lineage>
        <taxon>Bacteria</taxon>
        <taxon>Pseudomonadati</taxon>
        <taxon>Pseudomonadota</taxon>
        <taxon>Gammaproteobacteria</taxon>
        <taxon>Pseudomonadales</taxon>
        <taxon>Pseudomonadaceae</taxon>
        <taxon>Pseudomonas</taxon>
    </lineage>
</organism>
<reference evidence="2 3" key="1">
    <citation type="journal article" date="2006" name="Genome Biol.">
        <title>Genomic analysis reveals that Pseudomonas aeruginosa virulence is combinatorial.</title>
        <authorList>
            <person name="Lee D.G."/>
            <person name="Urbach J.M."/>
            <person name="Wu G."/>
            <person name="Liberati N.T."/>
            <person name="Feinbaum R.L."/>
            <person name="Miyata S."/>
            <person name="Diggins L.T."/>
            <person name="He J."/>
            <person name="Saucier M."/>
            <person name="Deziel E."/>
            <person name="Friedman L."/>
            <person name="Li L."/>
            <person name="Grills G."/>
            <person name="Montgomery K."/>
            <person name="Kucherlapati R."/>
            <person name="Rahme L.G."/>
            <person name="Ausubel F.M."/>
        </authorList>
    </citation>
    <scope>NUCLEOTIDE SEQUENCE [LARGE SCALE GENOMIC DNA]</scope>
    <source>
        <strain evidence="2 3">UCBPP-PA14</strain>
    </source>
</reference>
<dbReference type="Proteomes" id="UP000000653">
    <property type="component" value="Chromosome"/>
</dbReference>
<dbReference type="KEGG" id="pau:PA14_28030"/>
<protein>
    <submittedName>
        <fullName evidence="2">Uncharacterized protein</fullName>
    </submittedName>
</protein>
<dbReference type="AlphaFoldDB" id="A0A0H2ZCN0"/>
<dbReference type="RefSeq" id="WP_003138785.1">
    <property type="nucleotide sequence ID" value="NC_008463.1"/>
</dbReference>
<dbReference type="BioCyc" id="PAER208963:G1G74-2334-MONOMER"/>
<feature type="region of interest" description="Disordered" evidence="1">
    <location>
        <begin position="1"/>
        <end position="26"/>
    </location>
</feature>
<sequence length="161" mass="17927">MGRSSSPRVGWAGTLPAHFPPGKERNSFPRFPQRSWMKKSPLLILSVLLAACGPDKLISDLPSPNGQYHVEVRKCPEKGSITWGEEIQVSLLETGKSEKCHSVVQSLAQFDLRASADELQLEWLSDTELRAWHPSFEPGNQADGSRLKHDAPVKMVFAPKR</sequence>
<evidence type="ECO:0000313" key="3">
    <source>
        <dbReference type="Proteomes" id="UP000000653"/>
    </source>
</evidence>
<gene>
    <name evidence="2" type="ordered locus">PA14_28030</name>
</gene>
<accession>A0A0H2ZCN0</accession>
<dbReference type="EMBL" id="CP000438">
    <property type="protein sequence ID" value="ABJ12026.1"/>
    <property type="molecule type" value="Genomic_DNA"/>
</dbReference>
<name>A0A0H2ZCN0_PSEAB</name>
<evidence type="ECO:0000313" key="2">
    <source>
        <dbReference type="EMBL" id="ABJ12026.1"/>
    </source>
</evidence>
<proteinExistence type="predicted"/>